<evidence type="ECO:0000256" key="8">
    <source>
        <dbReference type="ARBA" id="ARBA00023175"/>
    </source>
</evidence>
<dbReference type="GO" id="GO:0003779">
    <property type="term" value="F:actin binding"/>
    <property type="evidence" value="ECO:0007669"/>
    <property type="project" value="UniProtKB-KW"/>
</dbReference>
<organism evidence="13 14">
    <name type="scientific">Rotaria socialis</name>
    <dbReference type="NCBI Taxonomy" id="392032"/>
    <lineage>
        <taxon>Eukaryota</taxon>
        <taxon>Metazoa</taxon>
        <taxon>Spiralia</taxon>
        <taxon>Gnathifera</taxon>
        <taxon>Rotifera</taxon>
        <taxon>Eurotatoria</taxon>
        <taxon>Bdelloidea</taxon>
        <taxon>Philodinida</taxon>
        <taxon>Philodinidae</taxon>
        <taxon>Rotaria</taxon>
    </lineage>
</organism>
<dbReference type="GO" id="GO:0042995">
    <property type="term" value="C:cell projection"/>
    <property type="evidence" value="ECO:0007669"/>
    <property type="project" value="UniProtKB-SubCell"/>
</dbReference>
<comment type="caution">
    <text evidence="11">Lacks conserved residue(s) required for the propagation of feature annotation.</text>
</comment>
<dbReference type="Pfam" id="PF00063">
    <property type="entry name" value="Myosin_head"/>
    <property type="match status" value="1"/>
</dbReference>
<sequence>MSKGRHSRDGARVSSYRKEGVEHVLMTPSANVITIMLTQEQQLFSSIKDTISMVDKNDDLAKLSLLTEDILLEHLKHRYDKNLIYTYLGDILVAVNPFQETNLYTTQIRDFYRYSTDIQKPPHVYALVDLVYRNVCHGIYKQQCCVISGESGSGKTESTKLFLKQLMYLCGGSSQLEQQILQATPLLESFGNAQTVMNNNSSRFGKYIALKFINGKVVGAQISDYLLEKSRVVIQSPGERNFHIFYYLFDYLPLETKQILCLRTKHDYKYLLTNPSLDVQNTTAMNSLDEVINAMSLLNFTDKEQHSMFRILSGILTIGNLEFSIDDEGFTQQTSDEEKAKKNLSIISNMFGVNSDLIMECLTTMTTLTRNERVIRKFSLQSSQGT</sequence>
<comment type="subcellular location">
    <subcellularLocation>
        <location evidence="2">Cell projection</location>
    </subcellularLocation>
    <subcellularLocation>
        <location evidence="1">Cytoplasm</location>
        <location evidence="1">Cytoskeleton</location>
    </subcellularLocation>
</comment>
<keyword evidence="9" id="KW-0206">Cytoskeleton</keyword>
<feature type="binding site" evidence="11">
    <location>
        <begin position="149"/>
        <end position="156"/>
    </location>
    <ligand>
        <name>ATP</name>
        <dbReference type="ChEBI" id="CHEBI:30616"/>
    </ligand>
</feature>
<keyword evidence="5 11" id="KW-0547">Nucleotide-binding</keyword>
<proteinExistence type="inferred from homology"/>
<dbReference type="SUPFAM" id="SSF52540">
    <property type="entry name" value="P-loop containing nucleoside triphosphate hydrolases"/>
    <property type="match status" value="1"/>
</dbReference>
<dbReference type="PROSITE" id="PS51456">
    <property type="entry name" value="MYOSIN_MOTOR"/>
    <property type="match status" value="1"/>
</dbReference>
<dbReference type="PANTHER" id="PTHR46256:SF5">
    <property type="entry name" value="MYOSIN-IIIB-LIKE"/>
    <property type="match status" value="1"/>
</dbReference>
<keyword evidence="6 11" id="KW-0067">ATP-binding</keyword>
<keyword evidence="8 11" id="KW-0505">Motor protein</keyword>
<protein>
    <recommendedName>
        <fullName evidence="12">Myosin motor domain-containing protein</fullName>
    </recommendedName>
</protein>
<comment type="caution">
    <text evidence="13">The sequence shown here is derived from an EMBL/GenBank/DDBJ whole genome shotgun (WGS) entry which is preliminary data.</text>
</comment>
<dbReference type="GO" id="GO:0000146">
    <property type="term" value="F:microfilament motor activity"/>
    <property type="evidence" value="ECO:0007669"/>
    <property type="project" value="TreeGrafter"/>
</dbReference>
<evidence type="ECO:0000313" key="14">
    <source>
        <dbReference type="Proteomes" id="UP000663848"/>
    </source>
</evidence>
<evidence type="ECO:0000256" key="10">
    <source>
        <dbReference type="ARBA" id="ARBA00023273"/>
    </source>
</evidence>
<dbReference type="GO" id="GO:0016459">
    <property type="term" value="C:myosin complex"/>
    <property type="evidence" value="ECO:0007669"/>
    <property type="project" value="UniProtKB-KW"/>
</dbReference>
<dbReference type="PRINTS" id="PR00193">
    <property type="entry name" value="MYOSINHEAVY"/>
</dbReference>
<dbReference type="CDD" id="cd00124">
    <property type="entry name" value="MYSc"/>
    <property type="match status" value="1"/>
</dbReference>
<dbReference type="GO" id="GO:0030832">
    <property type="term" value="P:regulation of actin filament length"/>
    <property type="evidence" value="ECO:0007669"/>
    <property type="project" value="TreeGrafter"/>
</dbReference>
<dbReference type="EMBL" id="CAJOBR010003669">
    <property type="protein sequence ID" value="CAF4747625.1"/>
    <property type="molecule type" value="Genomic_DNA"/>
</dbReference>
<keyword evidence="4" id="KW-0677">Repeat</keyword>
<evidence type="ECO:0000259" key="12">
    <source>
        <dbReference type="PROSITE" id="PS51456"/>
    </source>
</evidence>
<dbReference type="Gene3D" id="1.10.10.820">
    <property type="match status" value="1"/>
</dbReference>
<dbReference type="GO" id="GO:0004674">
    <property type="term" value="F:protein serine/threonine kinase activity"/>
    <property type="evidence" value="ECO:0007669"/>
    <property type="project" value="TreeGrafter"/>
</dbReference>
<dbReference type="Proteomes" id="UP000663848">
    <property type="component" value="Unassembled WGS sequence"/>
</dbReference>
<gene>
    <name evidence="13" type="ORF">QYT958_LOCUS20768</name>
</gene>
<dbReference type="GO" id="GO:0005524">
    <property type="term" value="F:ATP binding"/>
    <property type="evidence" value="ECO:0007669"/>
    <property type="project" value="UniProtKB-UniRule"/>
</dbReference>
<dbReference type="InterPro" id="IPR036961">
    <property type="entry name" value="Kinesin_motor_dom_sf"/>
</dbReference>
<keyword evidence="10" id="KW-0966">Cell projection</keyword>
<evidence type="ECO:0000256" key="6">
    <source>
        <dbReference type="ARBA" id="ARBA00022840"/>
    </source>
</evidence>
<evidence type="ECO:0000256" key="1">
    <source>
        <dbReference type="ARBA" id="ARBA00004245"/>
    </source>
</evidence>
<evidence type="ECO:0000256" key="3">
    <source>
        <dbReference type="ARBA" id="ARBA00022490"/>
    </source>
</evidence>
<feature type="domain" description="Myosin motor" evidence="12">
    <location>
        <begin position="55"/>
        <end position="386"/>
    </location>
</feature>
<dbReference type="Gene3D" id="3.40.850.10">
    <property type="entry name" value="Kinesin motor domain"/>
    <property type="match status" value="1"/>
</dbReference>
<name>A0A821L9P0_9BILA</name>
<dbReference type="PANTHER" id="PTHR46256">
    <property type="entry name" value="AGAP011099-PA"/>
    <property type="match status" value="1"/>
</dbReference>
<evidence type="ECO:0000256" key="5">
    <source>
        <dbReference type="ARBA" id="ARBA00022741"/>
    </source>
</evidence>
<reference evidence="13" key="1">
    <citation type="submission" date="2021-02" db="EMBL/GenBank/DDBJ databases">
        <authorList>
            <person name="Nowell W R."/>
        </authorList>
    </citation>
    <scope>NUCLEOTIDE SEQUENCE</scope>
</reference>
<evidence type="ECO:0000256" key="7">
    <source>
        <dbReference type="ARBA" id="ARBA00023123"/>
    </source>
</evidence>
<keyword evidence="11" id="KW-0009">Actin-binding</keyword>
<evidence type="ECO:0000313" key="13">
    <source>
        <dbReference type="EMBL" id="CAF4747625.1"/>
    </source>
</evidence>
<comment type="similarity">
    <text evidence="11">Belongs to the TRAFAC class myosin-kinesin ATPase superfamily. Myosin family.</text>
</comment>
<keyword evidence="3" id="KW-0963">Cytoplasm</keyword>
<dbReference type="InterPro" id="IPR027417">
    <property type="entry name" value="P-loop_NTPase"/>
</dbReference>
<dbReference type="Gene3D" id="1.20.120.720">
    <property type="entry name" value="Myosin VI head, motor domain, U50 subdomain"/>
    <property type="match status" value="1"/>
</dbReference>
<dbReference type="InterPro" id="IPR052409">
    <property type="entry name" value="Myosin-III_kinase_activity"/>
</dbReference>
<dbReference type="InterPro" id="IPR001609">
    <property type="entry name" value="Myosin_head_motor_dom-like"/>
</dbReference>
<evidence type="ECO:0000256" key="2">
    <source>
        <dbReference type="ARBA" id="ARBA00004316"/>
    </source>
</evidence>
<keyword evidence="7 11" id="KW-0518">Myosin</keyword>
<dbReference type="SMART" id="SM00242">
    <property type="entry name" value="MYSc"/>
    <property type="match status" value="1"/>
</dbReference>
<evidence type="ECO:0000256" key="4">
    <source>
        <dbReference type="ARBA" id="ARBA00022737"/>
    </source>
</evidence>
<dbReference type="AlphaFoldDB" id="A0A821L9P0"/>
<evidence type="ECO:0000256" key="11">
    <source>
        <dbReference type="PROSITE-ProRule" id="PRU00782"/>
    </source>
</evidence>
<evidence type="ECO:0000256" key="9">
    <source>
        <dbReference type="ARBA" id="ARBA00023212"/>
    </source>
</evidence>
<accession>A0A821L9P0</accession>